<evidence type="ECO:0000256" key="13">
    <source>
        <dbReference type="PROSITE-ProRule" id="PRU00284"/>
    </source>
</evidence>
<dbReference type="SUPFAM" id="SSF103190">
    <property type="entry name" value="Sensory domain-like"/>
    <property type="match status" value="1"/>
</dbReference>
<dbReference type="Pfam" id="PF01814">
    <property type="entry name" value="Hemerythrin"/>
    <property type="match status" value="1"/>
</dbReference>
<evidence type="ECO:0000313" key="19">
    <source>
        <dbReference type="Proteomes" id="UP000185678"/>
    </source>
</evidence>
<dbReference type="Gene3D" id="1.20.120.50">
    <property type="entry name" value="Hemerythrin-like"/>
    <property type="match status" value="1"/>
</dbReference>
<evidence type="ECO:0000256" key="6">
    <source>
        <dbReference type="ARBA" id="ARBA00022692"/>
    </source>
</evidence>
<keyword evidence="7" id="KW-0479">Metal-binding</keyword>
<dbReference type="OrthoDB" id="7293398at2"/>
<keyword evidence="6 14" id="KW-0812">Transmembrane</keyword>
<dbReference type="NCBIfam" id="TIGR02481">
    <property type="entry name" value="hemeryth_dom"/>
    <property type="match status" value="1"/>
</dbReference>
<keyword evidence="8 14" id="KW-1133">Transmembrane helix</keyword>
<evidence type="ECO:0000256" key="5">
    <source>
        <dbReference type="ARBA" id="ARBA00022519"/>
    </source>
</evidence>
<keyword evidence="3" id="KW-1003">Cell membrane</keyword>
<evidence type="ECO:0000256" key="10">
    <source>
        <dbReference type="ARBA" id="ARBA00023136"/>
    </source>
</evidence>
<evidence type="ECO:0000256" key="9">
    <source>
        <dbReference type="ARBA" id="ARBA00023004"/>
    </source>
</evidence>
<dbReference type="AlphaFoldDB" id="A0A1N7Q917"/>
<evidence type="ECO:0000256" key="8">
    <source>
        <dbReference type="ARBA" id="ARBA00022989"/>
    </source>
</evidence>
<dbReference type="PROSITE" id="PS50192">
    <property type="entry name" value="T_SNARE"/>
    <property type="match status" value="1"/>
</dbReference>
<dbReference type="SUPFAM" id="SSF47188">
    <property type="entry name" value="Hemerythrin-like"/>
    <property type="match status" value="1"/>
</dbReference>
<dbReference type="CDD" id="cd12913">
    <property type="entry name" value="PDC1_MCP_like"/>
    <property type="match status" value="1"/>
</dbReference>
<dbReference type="SMART" id="SM00304">
    <property type="entry name" value="HAMP"/>
    <property type="match status" value="1"/>
</dbReference>
<evidence type="ECO:0000256" key="1">
    <source>
        <dbReference type="ARBA" id="ARBA00004429"/>
    </source>
</evidence>
<sequence length="790" mass="84981">MKITALSIGSKILLACSGVVIAALLTFAIYLNYHQTKDISQSLQARVQESGTLANQTISNWLNGRLSLIENLRDDVARAPTVDSIHALEREGSLVQRFMYSYFGGADGSMYMHPDEESLPAGYDPRTRPWYKDAIAAKSSIVTEPYVDATSGGLVVTIASPVGKPEAPMGVVGADISLDAMTRLVGSVDLGGIGHAFLVSDKGTILIHSDKSLTLKPLKDVYPGFTTPLDSPAARQLSDANDSTLVAFTPVEGLPGVTWYLGAAIDRDAAFAPLQGFRLSMLVMTVILLAAIIALVGYTIHVLVSKPVLAMTGVMRKLTEGTLDVDVPYDGRRDEIGQMAASVRHFREQLQLVRQMEQDKIEQVIRSERHRKAALSKLVHSLESTVGSVAQELTSAAAEMHDSSSEMASVADMTSAKAATVSAAAEQTSVNVQTVASAADELSASSSDIERQVTLSRDIAAQADREAQATTDAVLALSADVGKIGDIVRLITDIANQTNLLALNATIEAARAGDAGKGFAVVANEVKSLANQTSRATEEISASIEKVQARTVGAVDAIRGITEVIARMSEISSSVALAVEQQNAATSEIARSVDETSRGTQDVSRSIMDVERAAGETGEAASRMSAASDRLSLHAARLKEEVATFVAQMRADKENIRLIEWNASFETGIAAIDRHHQSIIIDLNRFAGEMLHGDGVGAAGSMLEKMKAEMARHFHEEEAEMKARHYPALPEHHRQHADFLHHMATLENDINTKRVGAISAFFEYTADWLKNHISQQDRAFIDFIRAQGRA</sequence>
<comment type="similarity">
    <text evidence="2">Belongs to the hemerythrin family.</text>
</comment>
<evidence type="ECO:0000259" key="17">
    <source>
        <dbReference type="PROSITE" id="PS50885"/>
    </source>
</evidence>
<dbReference type="InterPro" id="IPR000727">
    <property type="entry name" value="T_SNARE_dom"/>
</dbReference>
<dbReference type="NCBIfam" id="NF033749">
    <property type="entry name" value="bact_hemeryth"/>
    <property type="match status" value="1"/>
</dbReference>
<keyword evidence="4" id="KW-0145">Chemotaxis</keyword>
<keyword evidence="19" id="KW-1185">Reference proteome</keyword>
<keyword evidence="11 13" id="KW-0807">Transducer</keyword>
<dbReference type="PROSITE" id="PS00550">
    <property type="entry name" value="HEMERYTHRINS"/>
    <property type="match status" value="1"/>
</dbReference>
<feature type="transmembrane region" description="Helical" evidence="14">
    <location>
        <begin position="281"/>
        <end position="304"/>
    </location>
</feature>
<dbReference type="InterPro" id="IPR016131">
    <property type="entry name" value="Haemerythrin_Fe_BS"/>
</dbReference>
<protein>
    <submittedName>
        <fullName evidence="18">Methyl-accepting chemotaxis sensory transducer with Cache sensor</fullName>
    </submittedName>
</protein>
<dbReference type="InterPro" id="IPR035938">
    <property type="entry name" value="Hemerythrin-like_sf"/>
</dbReference>
<organism evidence="18 19">
    <name type="scientific">Insolitispirillum peregrinum</name>
    <dbReference type="NCBI Taxonomy" id="80876"/>
    <lineage>
        <taxon>Bacteria</taxon>
        <taxon>Pseudomonadati</taxon>
        <taxon>Pseudomonadota</taxon>
        <taxon>Alphaproteobacteria</taxon>
        <taxon>Rhodospirillales</taxon>
        <taxon>Novispirillaceae</taxon>
        <taxon>Insolitispirillum</taxon>
    </lineage>
</organism>
<keyword evidence="9" id="KW-0408">Iron</keyword>
<dbReference type="InterPro" id="IPR033479">
    <property type="entry name" value="dCache_1"/>
</dbReference>
<feature type="transmembrane region" description="Helical" evidence="14">
    <location>
        <begin position="12"/>
        <end position="33"/>
    </location>
</feature>
<dbReference type="Gene3D" id="1.10.287.950">
    <property type="entry name" value="Methyl-accepting chemotaxis protein"/>
    <property type="match status" value="1"/>
</dbReference>
<name>A0A1N7Q917_9PROT</name>
<dbReference type="Proteomes" id="UP000185678">
    <property type="component" value="Unassembled WGS sequence"/>
</dbReference>
<dbReference type="STRING" id="80876.SAMN05421779_11225"/>
<dbReference type="PANTHER" id="PTHR32089">
    <property type="entry name" value="METHYL-ACCEPTING CHEMOTAXIS PROTEIN MCPB"/>
    <property type="match status" value="1"/>
</dbReference>
<dbReference type="GO" id="GO:0006935">
    <property type="term" value="P:chemotaxis"/>
    <property type="evidence" value="ECO:0007669"/>
    <property type="project" value="UniProtKB-KW"/>
</dbReference>
<dbReference type="SMART" id="SM00283">
    <property type="entry name" value="MA"/>
    <property type="match status" value="1"/>
</dbReference>
<gene>
    <name evidence="18" type="ORF">SAMN05421779_11225</name>
</gene>
<evidence type="ECO:0000256" key="3">
    <source>
        <dbReference type="ARBA" id="ARBA00022475"/>
    </source>
</evidence>
<dbReference type="Pfam" id="PF02743">
    <property type="entry name" value="dCache_1"/>
    <property type="match status" value="1"/>
</dbReference>
<dbReference type="InterPro" id="IPR012312">
    <property type="entry name" value="Hemerythrin-like"/>
</dbReference>
<comment type="subcellular location">
    <subcellularLocation>
        <location evidence="1">Cell inner membrane</location>
        <topology evidence="1">Multi-pass membrane protein</topology>
    </subcellularLocation>
</comment>
<proteinExistence type="inferred from homology"/>
<evidence type="ECO:0000256" key="4">
    <source>
        <dbReference type="ARBA" id="ARBA00022500"/>
    </source>
</evidence>
<keyword evidence="5" id="KW-0997">Cell inner membrane</keyword>
<dbReference type="Gene3D" id="3.30.450.20">
    <property type="entry name" value="PAS domain"/>
    <property type="match status" value="2"/>
</dbReference>
<evidence type="ECO:0000256" key="2">
    <source>
        <dbReference type="ARBA" id="ARBA00010587"/>
    </source>
</evidence>
<keyword evidence="10 14" id="KW-0472">Membrane</keyword>
<dbReference type="SUPFAM" id="SSF58104">
    <property type="entry name" value="Methyl-accepting chemotaxis protein (MCP) signaling domain"/>
    <property type="match status" value="1"/>
</dbReference>
<comment type="similarity">
    <text evidence="12">Belongs to the methyl-accepting chemotaxis (MCP) protein family.</text>
</comment>
<dbReference type="CDD" id="cd12912">
    <property type="entry name" value="PDC2_MCP_like"/>
    <property type="match status" value="1"/>
</dbReference>
<dbReference type="InterPro" id="IPR029151">
    <property type="entry name" value="Sensor-like_sf"/>
</dbReference>
<dbReference type="CDD" id="cd12107">
    <property type="entry name" value="Hemerythrin"/>
    <property type="match status" value="1"/>
</dbReference>
<dbReference type="PROSITE" id="PS50111">
    <property type="entry name" value="CHEMOTAXIS_TRANSDUC_2"/>
    <property type="match status" value="1"/>
</dbReference>
<evidence type="ECO:0000313" key="18">
    <source>
        <dbReference type="EMBL" id="SIT19335.1"/>
    </source>
</evidence>
<feature type="domain" description="Methyl-accepting transducer" evidence="15">
    <location>
        <begin position="389"/>
        <end position="632"/>
    </location>
</feature>
<dbReference type="InterPro" id="IPR012827">
    <property type="entry name" value="Hemerythrin_metal-bd"/>
</dbReference>
<dbReference type="RefSeq" id="WP_076402099.1">
    <property type="nucleotide sequence ID" value="NZ_FTOA01000012.1"/>
</dbReference>
<reference evidence="18 19" key="1">
    <citation type="submission" date="2017-01" db="EMBL/GenBank/DDBJ databases">
        <authorList>
            <person name="Mah S.A."/>
            <person name="Swanson W.J."/>
            <person name="Moy G.W."/>
            <person name="Vacquier V.D."/>
        </authorList>
    </citation>
    <scope>NUCLEOTIDE SEQUENCE [LARGE SCALE GENOMIC DNA]</scope>
    <source>
        <strain evidence="18 19">DSM 11589</strain>
    </source>
</reference>
<dbReference type="CDD" id="cd11386">
    <property type="entry name" value="MCP_signal"/>
    <property type="match status" value="1"/>
</dbReference>
<dbReference type="InterPro" id="IPR003660">
    <property type="entry name" value="HAMP_dom"/>
</dbReference>
<dbReference type="GO" id="GO:0005886">
    <property type="term" value="C:plasma membrane"/>
    <property type="evidence" value="ECO:0007669"/>
    <property type="project" value="UniProtKB-SubCell"/>
</dbReference>
<evidence type="ECO:0000259" key="16">
    <source>
        <dbReference type="PROSITE" id="PS50192"/>
    </source>
</evidence>
<dbReference type="GO" id="GO:0007165">
    <property type="term" value="P:signal transduction"/>
    <property type="evidence" value="ECO:0007669"/>
    <property type="project" value="UniProtKB-KW"/>
</dbReference>
<dbReference type="InterPro" id="IPR004089">
    <property type="entry name" value="MCPsignal_dom"/>
</dbReference>
<dbReference type="GO" id="GO:0046872">
    <property type="term" value="F:metal ion binding"/>
    <property type="evidence" value="ECO:0007669"/>
    <property type="project" value="UniProtKB-KW"/>
</dbReference>
<feature type="domain" description="HAMP" evidence="17">
    <location>
        <begin position="302"/>
        <end position="355"/>
    </location>
</feature>
<evidence type="ECO:0000256" key="12">
    <source>
        <dbReference type="ARBA" id="ARBA00029447"/>
    </source>
</evidence>
<dbReference type="PROSITE" id="PS50885">
    <property type="entry name" value="HAMP"/>
    <property type="match status" value="1"/>
</dbReference>
<dbReference type="Gene3D" id="1.10.8.500">
    <property type="entry name" value="HAMP domain in histidine kinase"/>
    <property type="match status" value="1"/>
</dbReference>
<accession>A0A1N7Q917</accession>
<dbReference type="PANTHER" id="PTHR32089:SF112">
    <property type="entry name" value="LYSOZYME-LIKE PROTEIN-RELATED"/>
    <property type="match status" value="1"/>
</dbReference>
<feature type="domain" description="T-SNARE coiled-coil homology" evidence="16">
    <location>
        <begin position="556"/>
        <end position="610"/>
    </location>
</feature>
<evidence type="ECO:0000259" key="15">
    <source>
        <dbReference type="PROSITE" id="PS50111"/>
    </source>
</evidence>
<dbReference type="Pfam" id="PF00015">
    <property type="entry name" value="MCPsignal"/>
    <property type="match status" value="1"/>
</dbReference>
<dbReference type="Pfam" id="PF00672">
    <property type="entry name" value="HAMP"/>
    <property type="match status" value="1"/>
</dbReference>
<evidence type="ECO:0000256" key="14">
    <source>
        <dbReference type="SAM" id="Phobius"/>
    </source>
</evidence>
<evidence type="ECO:0000256" key="11">
    <source>
        <dbReference type="ARBA" id="ARBA00023224"/>
    </source>
</evidence>
<dbReference type="EMBL" id="FTOA01000012">
    <property type="protein sequence ID" value="SIT19335.1"/>
    <property type="molecule type" value="Genomic_DNA"/>
</dbReference>
<dbReference type="CDD" id="cd06225">
    <property type="entry name" value="HAMP"/>
    <property type="match status" value="1"/>
</dbReference>
<evidence type="ECO:0000256" key="7">
    <source>
        <dbReference type="ARBA" id="ARBA00022723"/>
    </source>
</evidence>